<evidence type="ECO:0000313" key="1">
    <source>
        <dbReference type="EMBL" id="KZS10786.1"/>
    </source>
</evidence>
<dbReference type="AlphaFoldDB" id="A0A164TV73"/>
<name>A0A164TV73_9CRUS</name>
<dbReference type="EMBL" id="LRGB01001720">
    <property type="protein sequence ID" value="KZS10786.1"/>
    <property type="molecule type" value="Genomic_DNA"/>
</dbReference>
<gene>
    <name evidence="1" type="ORF">APZ42_024662</name>
</gene>
<sequence length="120" mass="13801">MVSCSVLRRQDHSSLLTETSRVRPVPLDQYEILFIKVCYHIREQGYRNYVLALDCIIHQQHCSKLTVPNAPLPKSRSPFATKLPRVSKPTKFIKLKKDNPVDWNHSPDVGHTGSYPYVCP</sequence>
<organism evidence="1 2">
    <name type="scientific">Daphnia magna</name>
    <dbReference type="NCBI Taxonomy" id="35525"/>
    <lineage>
        <taxon>Eukaryota</taxon>
        <taxon>Metazoa</taxon>
        <taxon>Ecdysozoa</taxon>
        <taxon>Arthropoda</taxon>
        <taxon>Crustacea</taxon>
        <taxon>Branchiopoda</taxon>
        <taxon>Diplostraca</taxon>
        <taxon>Cladocera</taxon>
        <taxon>Anomopoda</taxon>
        <taxon>Daphniidae</taxon>
        <taxon>Daphnia</taxon>
    </lineage>
</organism>
<dbReference type="Proteomes" id="UP000076858">
    <property type="component" value="Unassembled WGS sequence"/>
</dbReference>
<accession>A0A164TV73</accession>
<reference evidence="1 2" key="1">
    <citation type="submission" date="2016-03" db="EMBL/GenBank/DDBJ databases">
        <title>EvidentialGene: Evidence-directed Construction of Genes on Genomes.</title>
        <authorList>
            <person name="Gilbert D.G."/>
            <person name="Choi J.-H."/>
            <person name="Mockaitis K."/>
            <person name="Colbourne J."/>
            <person name="Pfrender M."/>
        </authorList>
    </citation>
    <scope>NUCLEOTIDE SEQUENCE [LARGE SCALE GENOMIC DNA]</scope>
    <source>
        <strain evidence="1 2">Xinb3</strain>
        <tissue evidence="1">Complete organism</tissue>
    </source>
</reference>
<keyword evidence="2" id="KW-1185">Reference proteome</keyword>
<comment type="caution">
    <text evidence="1">The sequence shown here is derived from an EMBL/GenBank/DDBJ whole genome shotgun (WGS) entry which is preliminary data.</text>
</comment>
<protein>
    <submittedName>
        <fullName evidence="1">Uncharacterized protein</fullName>
    </submittedName>
</protein>
<proteinExistence type="predicted"/>
<evidence type="ECO:0000313" key="2">
    <source>
        <dbReference type="Proteomes" id="UP000076858"/>
    </source>
</evidence>